<sequence length="50" mass="5510">MGRGFNSIKKSGKKKTPFLFATPLPLVFVRLMGGSTSGNKQMEGYLNFVQ</sequence>
<reference evidence="1 2" key="1">
    <citation type="journal article" date="2014" name="Genome Announc.">
        <title>Draft Genome Sequence of Bacteroides reticulotermitis Strain JCM 10512T, Isolated from the Gut of a Termite.</title>
        <authorList>
            <person name="Yuki M."/>
            <person name="Oshima K."/>
            <person name="Suda W."/>
            <person name="Sakamoto M."/>
            <person name="Iida T."/>
            <person name="Hattori M."/>
            <person name="Ohkuma M."/>
        </authorList>
    </citation>
    <scope>NUCLEOTIDE SEQUENCE [LARGE SCALE GENOMIC DNA]</scope>
    <source>
        <strain evidence="1 2">JCM 10512</strain>
    </source>
</reference>
<name>W4UR84_9BACE</name>
<dbReference type="Proteomes" id="UP000019131">
    <property type="component" value="Unassembled WGS sequence"/>
</dbReference>
<evidence type="ECO:0000313" key="1">
    <source>
        <dbReference type="EMBL" id="GAE83710.1"/>
    </source>
</evidence>
<dbReference type="AlphaFoldDB" id="W4UR84"/>
<protein>
    <submittedName>
        <fullName evidence="1">Uncharacterized protein</fullName>
    </submittedName>
</protein>
<dbReference type="EMBL" id="BAIV01000010">
    <property type="protein sequence ID" value="GAE83710.1"/>
    <property type="molecule type" value="Genomic_DNA"/>
</dbReference>
<comment type="caution">
    <text evidence="1">The sequence shown here is derived from an EMBL/GenBank/DDBJ whole genome shotgun (WGS) entry which is preliminary data.</text>
</comment>
<dbReference type="STRING" id="1445607.JCM10512_2003"/>
<proteinExistence type="predicted"/>
<accession>W4UR84</accession>
<organism evidence="1 2">
    <name type="scientific">Bacteroides reticulotermitis JCM 10512</name>
    <dbReference type="NCBI Taxonomy" id="1445607"/>
    <lineage>
        <taxon>Bacteria</taxon>
        <taxon>Pseudomonadati</taxon>
        <taxon>Bacteroidota</taxon>
        <taxon>Bacteroidia</taxon>
        <taxon>Bacteroidales</taxon>
        <taxon>Bacteroidaceae</taxon>
        <taxon>Bacteroides</taxon>
    </lineage>
</organism>
<gene>
    <name evidence="1" type="ORF">JCM10512_2003</name>
</gene>
<evidence type="ECO:0000313" key="2">
    <source>
        <dbReference type="Proteomes" id="UP000019131"/>
    </source>
</evidence>
<keyword evidence="2" id="KW-1185">Reference proteome</keyword>